<dbReference type="EMBL" id="RBTE01000315">
    <property type="protein sequence ID" value="RMT26600.1"/>
    <property type="molecule type" value="Genomic_DNA"/>
</dbReference>
<comment type="caution">
    <text evidence="1">The sequence shown here is derived from an EMBL/GenBank/DDBJ whole genome shotgun (WGS) entry which is preliminary data.</text>
</comment>
<accession>A0A3M5JUN1</accession>
<organism evidence="1 2">
    <name type="scientific">Pseudomonas savastanoi</name>
    <name type="common">Pseudomonas syringae pv. savastanoi</name>
    <dbReference type="NCBI Taxonomy" id="29438"/>
    <lineage>
        <taxon>Bacteria</taxon>
        <taxon>Pseudomonadati</taxon>
        <taxon>Pseudomonadota</taxon>
        <taxon>Gammaproteobacteria</taxon>
        <taxon>Pseudomonadales</taxon>
        <taxon>Pseudomonadaceae</taxon>
        <taxon>Pseudomonas</taxon>
    </lineage>
</organism>
<proteinExistence type="predicted"/>
<dbReference type="Proteomes" id="UP000278180">
    <property type="component" value="Unassembled WGS sequence"/>
</dbReference>
<gene>
    <name evidence="1" type="ORF">ALP51_03629</name>
</gene>
<name>A0A3M5JUN1_PSESS</name>
<dbReference type="AlphaFoldDB" id="A0A3M5JUN1"/>
<protein>
    <submittedName>
        <fullName evidence="1">Uncharacterized protein</fullName>
    </submittedName>
</protein>
<evidence type="ECO:0000313" key="1">
    <source>
        <dbReference type="EMBL" id="RMT26600.1"/>
    </source>
</evidence>
<reference evidence="1 2" key="1">
    <citation type="submission" date="2018-08" db="EMBL/GenBank/DDBJ databases">
        <title>Recombination of ecologically and evolutionarily significant loci maintains genetic cohesion in the Pseudomonas syringae species complex.</title>
        <authorList>
            <person name="Dillon M."/>
            <person name="Thakur S."/>
            <person name="Almeida R.N.D."/>
            <person name="Weir B.S."/>
            <person name="Guttman D.S."/>
        </authorList>
    </citation>
    <scope>NUCLEOTIDE SEQUENCE [LARGE SCALE GENOMIC DNA]</scope>
    <source>
        <strain evidence="1 2">ICMP 13684</strain>
    </source>
</reference>
<evidence type="ECO:0000313" key="2">
    <source>
        <dbReference type="Proteomes" id="UP000278180"/>
    </source>
</evidence>
<sequence length="54" mass="6192">MRQQKARERDQAHKTAIMGAAKEALMTLNLNEEMARAIVLKIARREIPNVTINF</sequence>